<dbReference type="EMBL" id="CP003588">
    <property type="protein sequence ID" value="AFK67038.1"/>
    <property type="molecule type" value="Genomic_DNA"/>
</dbReference>
<dbReference type="PATRIC" id="fig|231023.4.peg.229"/>
<gene>
    <name evidence="2" type="ORF">YSA_00490</name>
</gene>
<evidence type="ECO:0000313" key="3">
    <source>
        <dbReference type="Proteomes" id="UP000005268"/>
    </source>
</evidence>
<evidence type="ECO:0000313" key="2">
    <source>
        <dbReference type="EMBL" id="AFK67038.1"/>
    </source>
</evidence>
<proteinExistence type="predicted"/>
<protein>
    <recommendedName>
        <fullName evidence="1">WCX domain-containing protein</fullName>
    </recommendedName>
</protein>
<dbReference type="KEGG" id="ppi:YSA_00490"/>
<dbReference type="HOGENOM" id="CLU_1453256_0_0_6"/>
<organism evidence="2 3">
    <name type="scientific">Pseudomonas putida ND6</name>
    <dbReference type="NCBI Taxonomy" id="231023"/>
    <lineage>
        <taxon>Bacteria</taxon>
        <taxon>Pseudomonadati</taxon>
        <taxon>Pseudomonadota</taxon>
        <taxon>Gammaproteobacteria</taxon>
        <taxon>Pseudomonadales</taxon>
        <taxon>Pseudomonadaceae</taxon>
        <taxon>Pseudomonas</taxon>
    </lineage>
</organism>
<sequence length="187" mass="20283">MSPLPSHPTRHTIARQWQLLKLLPGRHPGMSSTQLQAALTTVGHTTSKRTVERDLVELAALFPLQCNSKGMPYGWYLQPGLSLGEAQQLQPDALTPPTHVVLYAWVDDALARRLEQSPLSVDMQLTPQAGGGAALVATVDDNRALMGWLLSQAGSIRIQAPQALRAAMIEQLRQSLALHEGEGGCKQ</sequence>
<dbReference type="InterPro" id="IPR057727">
    <property type="entry name" value="WCX_dom"/>
</dbReference>
<accession>I3UNG7</accession>
<dbReference type="Proteomes" id="UP000005268">
    <property type="component" value="Chromosome"/>
</dbReference>
<dbReference type="Pfam" id="PF25583">
    <property type="entry name" value="WCX"/>
    <property type="match status" value="1"/>
</dbReference>
<feature type="domain" description="WCX" evidence="1">
    <location>
        <begin position="103"/>
        <end position="174"/>
    </location>
</feature>
<dbReference type="AlphaFoldDB" id="I3UNG7"/>
<reference evidence="2 3" key="1">
    <citation type="journal article" date="2012" name="J. Bacteriol.">
        <title>Complete Genome Sequence of the Naphthalene-Degrading Pseudomonas putida Strain ND6.</title>
        <authorList>
            <person name="Li S."/>
            <person name="Zhao H."/>
            <person name="Li Y."/>
            <person name="Niu S."/>
            <person name="Cai B."/>
        </authorList>
    </citation>
    <scope>NUCLEOTIDE SEQUENCE [LARGE SCALE GENOMIC DNA]</scope>
    <source>
        <strain evidence="2 3">ND6</strain>
    </source>
</reference>
<evidence type="ECO:0000259" key="1">
    <source>
        <dbReference type="Pfam" id="PF25583"/>
    </source>
</evidence>
<name>I3UNG7_PSEPU</name>